<keyword evidence="4 8" id="KW-0378">Hydrolase</keyword>
<evidence type="ECO:0000256" key="7">
    <source>
        <dbReference type="ARBA" id="ARBA00023239"/>
    </source>
</evidence>
<dbReference type="InterPro" id="IPR036590">
    <property type="entry name" value="SRAP-like"/>
</dbReference>
<evidence type="ECO:0000256" key="2">
    <source>
        <dbReference type="ARBA" id="ARBA00022670"/>
    </source>
</evidence>
<evidence type="ECO:0000256" key="1">
    <source>
        <dbReference type="ARBA" id="ARBA00008136"/>
    </source>
</evidence>
<evidence type="ECO:0000256" key="8">
    <source>
        <dbReference type="RuleBase" id="RU364100"/>
    </source>
</evidence>
<keyword evidence="5" id="KW-0190">Covalent protein-DNA linkage</keyword>
<dbReference type="GO" id="GO:0016829">
    <property type="term" value="F:lyase activity"/>
    <property type="evidence" value="ECO:0007669"/>
    <property type="project" value="UniProtKB-KW"/>
</dbReference>
<dbReference type="GO" id="GO:0106300">
    <property type="term" value="P:protein-DNA covalent cross-linking repair"/>
    <property type="evidence" value="ECO:0007669"/>
    <property type="project" value="InterPro"/>
</dbReference>
<proteinExistence type="inferred from homology"/>
<reference evidence="9 10" key="1">
    <citation type="journal article" date="2016" name="Nat. Commun.">
        <title>Thousands of microbial genomes shed light on interconnected biogeochemical processes in an aquifer system.</title>
        <authorList>
            <person name="Anantharaman K."/>
            <person name="Brown C.T."/>
            <person name="Hug L.A."/>
            <person name="Sharon I."/>
            <person name="Castelle C.J."/>
            <person name="Probst A.J."/>
            <person name="Thomas B.C."/>
            <person name="Singh A."/>
            <person name="Wilkins M.J."/>
            <person name="Karaoz U."/>
            <person name="Brodie E.L."/>
            <person name="Williams K.H."/>
            <person name="Hubbard S.S."/>
            <person name="Banfield J.F."/>
        </authorList>
    </citation>
    <scope>NUCLEOTIDE SEQUENCE [LARGE SCALE GENOMIC DNA]</scope>
</reference>
<dbReference type="PANTHER" id="PTHR13604:SF0">
    <property type="entry name" value="ABASIC SITE PROCESSING PROTEIN HMCES"/>
    <property type="match status" value="1"/>
</dbReference>
<evidence type="ECO:0000313" key="10">
    <source>
        <dbReference type="Proteomes" id="UP000179233"/>
    </source>
</evidence>
<dbReference type="Gene3D" id="3.90.1680.10">
    <property type="entry name" value="SOS response associated peptidase-like"/>
    <property type="match status" value="1"/>
</dbReference>
<dbReference type="EMBL" id="MHCJ01000003">
    <property type="protein sequence ID" value="OGY18718.1"/>
    <property type="molecule type" value="Genomic_DNA"/>
</dbReference>
<dbReference type="Pfam" id="PF02586">
    <property type="entry name" value="SRAP"/>
    <property type="match status" value="1"/>
</dbReference>
<keyword evidence="7" id="KW-0456">Lyase</keyword>
<dbReference type="GO" id="GO:0006508">
    <property type="term" value="P:proteolysis"/>
    <property type="evidence" value="ECO:0007669"/>
    <property type="project" value="UniProtKB-KW"/>
</dbReference>
<evidence type="ECO:0000256" key="5">
    <source>
        <dbReference type="ARBA" id="ARBA00023124"/>
    </source>
</evidence>
<keyword evidence="6" id="KW-0238">DNA-binding</keyword>
<sequence length="225" mass="25479">MCGRFVFTPGGKSAFTTRFDIENDIEVEDRYNIAPGSMVPVVTRHSPNQAVLMRWGLIPHWAKDPRIGYSLINARTETVAVKPAFRKPFRTQRCIVPANGFYEWMKNENGSQPFYIHRKDGKFLGFAGLYDVWKDAEGYPIKSFTIMTTTPNAIVSRIHNRMPAILTDTDEETWLDPAIQDPQQLLPMLRPSDASQLEAYPVGKAVNKANIDEASLIEKTSKRST</sequence>
<evidence type="ECO:0000256" key="6">
    <source>
        <dbReference type="ARBA" id="ARBA00023125"/>
    </source>
</evidence>
<keyword evidence="3" id="KW-0227">DNA damage</keyword>
<evidence type="ECO:0000313" key="9">
    <source>
        <dbReference type="EMBL" id="OGY18718.1"/>
    </source>
</evidence>
<organism evidence="9 10">
    <name type="scientific">Candidatus Chisholmbacteria bacterium RIFCSPHIGHO2_01_FULL_52_32</name>
    <dbReference type="NCBI Taxonomy" id="1797591"/>
    <lineage>
        <taxon>Bacteria</taxon>
        <taxon>Candidatus Chisholmiibacteriota</taxon>
    </lineage>
</organism>
<dbReference type="GO" id="GO:0008233">
    <property type="term" value="F:peptidase activity"/>
    <property type="evidence" value="ECO:0007669"/>
    <property type="project" value="UniProtKB-KW"/>
</dbReference>
<dbReference type="InterPro" id="IPR003738">
    <property type="entry name" value="SRAP"/>
</dbReference>
<evidence type="ECO:0000256" key="3">
    <source>
        <dbReference type="ARBA" id="ARBA00022763"/>
    </source>
</evidence>
<keyword evidence="2 8" id="KW-0645">Protease</keyword>
<accession>A0A1G1VTI9</accession>
<comment type="similarity">
    <text evidence="1 8">Belongs to the SOS response-associated peptidase family.</text>
</comment>
<protein>
    <recommendedName>
        <fullName evidence="8">Abasic site processing protein</fullName>
        <ecNumber evidence="8">3.4.-.-</ecNumber>
    </recommendedName>
</protein>
<dbReference type="PANTHER" id="PTHR13604">
    <property type="entry name" value="DC12-RELATED"/>
    <property type="match status" value="1"/>
</dbReference>
<dbReference type="AlphaFoldDB" id="A0A1G1VTI9"/>
<dbReference type="SUPFAM" id="SSF143081">
    <property type="entry name" value="BB1717-like"/>
    <property type="match status" value="1"/>
</dbReference>
<comment type="caution">
    <text evidence="9">The sequence shown here is derived from an EMBL/GenBank/DDBJ whole genome shotgun (WGS) entry which is preliminary data.</text>
</comment>
<evidence type="ECO:0000256" key="4">
    <source>
        <dbReference type="ARBA" id="ARBA00022801"/>
    </source>
</evidence>
<dbReference type="EC" id="3.4.-.-" evidence="8"/>
<dbReference type="GO" id="GO:0003697">
    <property type="term" value="F:single-stranded DNA binding"/>
    <property type="evidence" value="ECO:0007669"/>
    <property type="project" value="InterPro"/>
</dbReference>
<dbReference type="Proteomes" id="UP000179233">
    <property type="component" value="Unassembled WGS sequence"/>
</dbReference>
<gene>
    <name evidence="9" type="ORF">A2786_04460</name>
</gene>
<name>A0A1G1VTI9_9BACT</name>